<dbReference type="GO" id="GO:0003723">
    <property type="term" value="F:RNA binding"/>
    <property type="evidence" value="ECO:0007669"/>
    <property type="project" value="TreeGrafter"/>
</dbReference>
<feature type="non-terminal residue" evidence="3">
    <location>
        <position position="1"/>
    </location>
</feature>
<dbReference type="AlphaFoldDB" id="A0AAD3DUW4"/>
<dbReference type="PANTHER" id="PTHR13384">
    <property type="entry name" value="G PATCH DOMAIN-CONTAINING PROTEIN 1"/>
    <property type="match status" value="1"/>
</dbReference>
<reference evidence="3 4" key="1">
    <citation type="journal article" date="2021" name="Sci. Rep.">
        <title>Genome sequencing of the multicellular alga Astrephomene provides insights into convergent evolution of germ-soma differentiation.</title>
        <authorList>
            <person name="Yamashita S."/>
            <person name="Yamamoto K."/>
            <person name="Matsuzaki R."/>
            <person name="Suzuki S."/>
            <person name="Yamaguchi H."/>
            <person name="Hirooka S."/>
            <person name="Minakuchi Y."/>
            <person name="Miyagishima S."/>
            <person name="Kawachi M."/>
            <person name="Toyoda A."/>
            <person name="Nozaki H."/>
        </authorList>
    </citation>
    <scope>NUCLEOTIDE SEQUENCE [LARGE SCALE GENOMIC DNA]</scope>
    <source>
        <strain evidence="3 4">NIES-4017</strain>
    </source>
</reference>
<protein>
    <recommendedName>
        <fullName evidence="2">G patch domain-containing protein</fullName>
    </recommendedName>
</protein>
<feature type="region of interest" description="Disordered" evidence="1">
    <location>
        <begin position="1"/>
        <end position="32"/>
    </location>
</feature>
<sequence length="151" mass="16778">MADAEDEDYHFYGTPLEDEQEGRANQYRRPVKDAAQLRTLPIWKQEATDEQGRKRFHGAFTGGFSAGYYNTVGSAEGFQPASFKSSRSSRQQPARPQQVEDFLDEDEREERARTVVAVRDEYDTFGTGAAEAARAAAARDASARPSLIPGP</sequence>
<proteinExistence type="predicted"/>
<gene>
    <name evidence="3" type="ORF">Agub_g9284</name>
</gene>
<organism evidence="3 4">
    <name type="scientific">Astrephomene gubernaculifera</name>
    <dbReference type="NCBI Taxonomy" id="47775"/>
    <lineage>
        <taxon>Eukaryota</taxon>
        <taxon>Viridiplantae</taxon>
        <taxon>Chlorophyta</taxon>
        <taxon>core chlorophytes</taxon>
        <taxon>Chlorophyceae</taxon>
        <taxon>CS clade</taxon>
        <taxon>Chlamydomonadales</taxon>
        <taxon>Astrephomenaceae</taxon>
        <taxon>Astrephomene</taxon>
    </lineage>
</organism>
<accession>A0AAD3DUW4</accession>
<evidence type="ECO:0000259" key="2">
    <source>
        <dbReference type="Pfam" id="PF07713"/>
    </source>
</evidence>
<feature type="region of interest" description="Disordered" evidence="1">
    <location>
        <begin position="77"/>
        <end position="110"/>
    </location>
</feature>
<feature type="domain" description="G patch" evidence="2">
    <location>
        <begin position="40"/>
        <end position="121"/>
    </location>
</feature>
<name>A0AAD3DUW4_9CHLO</name>
<evidence type="ECO:0000313" key="3">
    <source>
        <dbReference type="EMBL" id="GFR47559.1"/>
    </source>
</evidence>
<feature type="compositionally biased region" description="Low complexity" evidence="1">
    <location>
        <begin position="85"/>
        <end position="100"/>
    </location>
</feature>
<dbReference type="Pfam" id="PF07713">
    <property type="entry name" value="DUF1604"/>
    <property type="match status" value="1"/>
</dbReference>
<dbReference type="PANTHER" id="PTHR13384:SF19">
    <property type="entry name" value="G PATCH DOMAIN-CONTAINING PROTEIN 1"/>
    <property type="match status" value="1"/>
</dbReference>
<dbReference type="InterPro" id="IPR011666">
    <property type="entry name" value="DUF1604"/>
</dbReference>
<dbReference type="GO" id="GO:0006397">
    <property type="term" value="P:mRNA processing"/>
    <property type="evidence" value="ECO:0007669"/>
    <property type="project" value="InterPro"/>
</dbReference>
<dbReference type="GO" id="GO:0005634">
    <property type="term" value="C:nucleus"/>
    <property type="evidence" value="ECO:0007669"/>
    <property type="project" value="TreeGrafter"/>
</dbReference>
<keyword evidence="4" id="KW-1185">Reference proteome</keyword>
<dbReference type="Proteomes" id="UP001054857">
    <property type="component" value="Unassembled WGS sequence"/>
</dbReference>
<comment type="caution">
    <text evidence="3">The sequence shown here is derived from an EMBL/GenBank/DDBJ whole genome shotgun (WGS) entry which is preliminary data.</text>
</comment>
<evidence type="ECO:0000256" key="1">
    <source>
        <dbReference type="SAM" id="MobiDB-lite"/>
    </source>
</evidence>
<dbReference type="EMBL" id="BMAR01000018">
    <property type="protein sequence ID" value="GFR47559.1"/>
    <property type="molecule type" value="Genomic_DNA"/>
</dbReference>
<evidence type="ECO:0000313" key="4">
    <source>
        <dbReference type="Proteomes" id="UP001054857"/>
    </source>
</evidence>